<gene>
    <name evidence="1" type="ORF">AGLY_003052</name>
</gene>
<proteinExistence type="predicted"/>
<organism evidence="1 2">
    <name type="scientific">Aphis glycines</name>
    <name type="common">Soybean aphid</name>
    <dbReference type="NCBI Taxonomy" id="307491"/>
    <lineage>
        <taxon>Eukaryota</taxon>
        <taxon>Metazoa</taxon>
        <taxon>Ecdysozoa</taxon>
        <taxon>Arthropoda</taxon>
        <taxon>Hexapoda</taxon>
        <taxon>Insecta</taxon>
        <taxon>Pterygota</taxon>
        <taxon>Neoptera</taxon>
        <taxon>Paraneoptera</taxon>
        <taxon>Hemiptera</taxon>
        <taxon>Sternorrhyncha</taxon>
        <taxon>Aphidomorpha</taxon>
        <taxon>Aphidoidea</taxon>
        <taxon>Aphididae</taxon>
        <taxon>Aphidini</taxon>
        <taxon>Aphis</taxon>
        <taxon>Aphis</taxon>
    </lineage>
</organism>
<name>A0A6G0U201_APHGL</name>
<comment type="caution">
    <text evidence="1">The sequence shown here is derived from an EMBL/GenBank/DDBJ whole genome shotgun (WGS) entry which is preliminary data.</text>
</comment>
<dbReference type="EMBL" id="VYZN01000009">
    <property type="protein sequence ID" value="KAE9543141.1"/>
    <property type="molecule type" value="Genomic_DNA"/>
</dbReference>
<accession>A0A6G0U201</accession>
<keyword evidence="2" id="KW-1185">Reference proteome</keyword>
<dbReference type="AlphaFoldDB" id="A0A6G0U201"/>
<protein>
    <submittedName>
        <fullName evidence="1">Uncharacterized protein</fullName>
    </submittedName>
</protein>
<evidence type="ECO:0000313" key="1">
    <source>
        <dbReference type="EMBL" id="KAE9543141.1"/>
    </source>
</evidence>
<reference evidence="1 2" key="1">
    <citation type="submission" date="2019-08" db="EMBL/GenBank/DDBJ databases">
        <title>The genome of the soybean aphid Biotype 1, its phylome, world population structure and adaptation to the North American continent.</title>
        <authorList>
            <person name="Giordano R."/>
            <person name="Donthu R.K."/>
            <person name="Hernandez A.G."/>
            <person name="Wright C.L."/>
            <person name="Zimin A.V."/>
        </authorList>
    </citation>
    <scope>NUCLEOTIDE SEQUENCE [LARGE SCALE GENOMIC DNA]</scope>
    <source>
        <tissue evidence="1">Whole aphids</tissue>
    </source>
</reference>
<dbReference type="Proteomes" id="UP000475862">
    <property type="component" value="Unassembled WGS sequence"/>
</dbReference>
<sequence length="273" mass="31070">MFIKYTRRRCINYWHGSILPCRLINSISLSGNPILSYSKNTGIAPNLSDSNIRVCIIAVDIISLSKGAGINFHHYTNTNQLCHSQLFDSHNQLLYKTDQQLFSNISKLPKFCWRLVMLIFLYPSKDNKYFLLAGNMYGESIHTSPPGGPKLTVSPSKATYTQALFELLKLIQVILLEDKSKMGILMLMSSENNQNNFSYFDMYNVCLQITVKMKEDFVRIKCIILTCFTDIFSFSNSASCRTSSALESSIFLWLRASSLRTILCFKSVALRTP</sequence>
<evidence type="ECO:0000313" key="2">
    <source>
        <dbReference type="Proteomes" id="UP000475862"/>
    </source>
</evidence>